<dbReference type="RefSeq" id="WP_368506086.1">
    <property type="nucleotide sequence ID" value="NZ_CP162551.1"/>
</dbReference>
<organism evidence="1">
    <name type="scientific">Alkalihalophilus sp. As8PL</name>
    <dbReference type="NCBI Taxonomy" id="3237103"/>
    <lineage>
        <taxon>Bacteria</taxon>
        <taxon>Bacillati</taxon>
        <taxon>Bacillota</taxon>
        <taxon>Bacilli</taxon>
        <taxon>Bacillales</taxon>
        <taxon>Bacillaceae</taxon>
        <taxon>Alkalihalophilus</taxon>
    </lineage>
</organism>
<reference evidence="1" key="1">
    <citation type="submission" date="2024-07" db="EMBL/GenBank/DDBJ databases">
        <title>Identification and characteristics of an arsenic-resistant bacterial isolate, which belongs to a novel species.</title>
        <authorList>
            <person name="Juszczyk A."/>
            <person name="Kowalczyk A."/>
            <person name="Was K."/>
            <person name="Kosowicz W."/>
            <person name="Budzyn A."/>
            <person name="Latowski D."/>
        </authorList>
    </citation>
    <scope>NUCLEOTIDE SEQUENCE</scope>
    <source>
        <strain evidence="1">As8PL</strain>
    </source>
</reference>
<proteinExistence type="predicted"/>
<sequence length="28" mass="3158">MTNPEEDQNLSDPNYLINLLNLIANGIE</sequence>
<dbReference type="EMBL" id="CP162551">
    <property type="protein sequence ID" value="XDI38884.1"/>
    <property type="molecule type" value="Genomic_DNA"/>
</dbReference>
<dbReference type="AlphaFoldDB" id="A0AB39BYG6"/>
<protein>
    <submittedName>
        <fullName evidence="1">Uncharacterized protein</fullName>
    </submittedName>
</protein>
<evidence type="ECO:0000313" key="1">
    <source>
        <dbReference type="EMBL" id="XDI38884.1"/>
    </source>
</evidence>
<accession>A0AB39BYG6</accession>
<name>A0AB39BYG6_9BACI</name>
<gene>
    <name evidence="1" type="ORF">AB3N04_17385</name>
</gene>